<dbReference type="InterPro" id="IPR008914">
    <property type="entry name" value="PEBP"/>
</dbReference>
<evidence type="ECO:0000256" key="9">
    <source>
        <dbReference type="SAM" id="SignalP"/>
    </source>
</evidence>
<comment type="caution">
    <text evidence="11">The sequence shown here is derived from an EMBL/GenBank/DDBJ whole genome shotgun (WGS) entry which is preliminary data.</text>
</comment>
<dbReference type="InterPro" id="IPR036236">
    <property type="entry name" value="Znf_C2H2_sf"/>
</dbReference>
<dbReference type="CDD" id="cd00866">
    <property type="entry name" value="PEBP_euk"/>
    <property type="match status" value="1"/>
</dbReference>
<sequence length="449" mass="51493">MLFVFYFATSLWLFHGVNAYCFNSGSLDIQCDSLGSKSELLLKFGKDGSSVKCGQEAGVPQYRSAPVIQFPYADKKKIYTVIMVDPDAPSPDNPTMKYFLHWIVVDIPGKYLRKGCNLEKDGKHGHILTLLTYVAPRPPFGRHRYQFFLAEQEPYQIFQRPARRPKFDLESFLQNHKLCRIVATTDVAFCSIDKIHVNNIDINTLILKNNSGVDSCLSQHYDQDCDKTALQLCFLHNFLVLEEYGKIPPHKHKKRYLQVKMNETEVKPLEETLVKVTVSGTEHEMTDNEEESLEMTNESGIGSDYNQEENQDKEKLEAVINNALDGLNREGLKVKVGDIPKISLKSYICIECGKEFKKKSRLDRHMITHSSDKPYVCEECGKAFSYKDSLKKHMLLHTGSMPIECPICQKQFPVQSKLTSHMWSHSEEKRPKRHVKSHLNVLYVTKTSC</sequence>
<dbReference type="PANTHER" id="PTHR16515:SF49">
    <property type="entry name" value="GASTRULA ZINC FINGER PROTEIN XLCGF49.1-LIKE-RELATED"/>
    <property type="match status" value="1"/>
</dbReference>
<dbReference type="InterPro" id="IPR036610">
    <property type="entry name" value="PEBP-like_sf"/>
</dbReference>
<dbReference type="Pfam" id="PF01161">
    <property type="entry name" value="PBP"/>
    <property type="match status" value="1"/>
</dbReference>
<comment type="subcellular location">
    <subcellularLocation>
        <location evidence="1">Nucleus</location>
    </subcellularLocation>
</comment>
<proteinExistence type="inferred from homology"/>
<keyword evidence="9" id="KW-0732">Signal</keyword>
<keyword evidence="3" id="KW-0479">Metal-binding</keyword>
<dbReference type="InterPro" id="IPR035810">
    <property type="entry name" value="PEBP_euk"/>
</dbReference>
<dbReference type="Proteomes" id="UP001217089">
    <property type="component" value="Unassembled WGS sequence"/>
</dbReference>
<accession>A0ABQ9FTJ3</accession>
<feature type="signal peptide" evidence="9">
    <location>
        <begin position="1"/>
        <end position="19"/>
    </location>
</feature>
<keyword evidence="7" id="KW-0539">Nucleus</keyword>
<keyword evidence="6" id="KW-0862">Zinc</keyword>
<protein>
    <recommendedName>
        <fullName evidence="10">C2H2-type domain-containing protein</fullName>
    </recommendedName>
</protein>
<evidence type="ECO:0000313" key="11">
    <source>
        <dbReference type="EMBL" id="KAJ8320574.1"/>
    </source>
</evidence>
<evidence type="ECO:0000256" key="2">
    <source>
        <dbReference type="ARBA" id="ARBA00007091"/>
    </source>
</evidence>
<dbReference type="Gene3D" id="3.30.160.60">
    <property type="entry name" value="Classic Zinc Finger"/>
    <property type="match status" value="3"/>
</dbReference>
<evidence type="ECO:0000313" key="12">
    <source>
        <dbReference type="Proteomes" id="UP001217089"/>
    </source>
</evidence>
<evidence type="ECO:0000256" key="5">
    <source>
        <dbReference type="ARBA" id="ARBA00022771"/>
    </source>
</evidence>
<dbReference type="InterPro" id="IPR013087">
    <property type="entry name" value="Znf_C2H2_type"/>
</dbReference>
<dbReference type="InterPro" id="IPR050331">
    <property type="entry name" value="Zinc_finger"/>
</dbReference>
<evidence type="ECO:0000256" key="6">
    <source>
        <dbReference type="ARBA" id="ARBA00022833"/>
    </source>
</evidence>
<feature type="chain" id="PRO_5047088314" description="C2H2-type domain-containing protein" evidence="9">
    <location>
        <begin position="20"/>
        <end position="449"/>
    </location>
</feature>
<dbReference type="InterPro" id="IPR001858">
    <property type="entry name" value="Phosphatidylethanolamine-bd_CS"/>
</dbReference>
<evidence type="ECO:0000256" key="4">
    <source>
        <dbReference type="ARBA" id="ARBA00022737"/>
    </source>
</evidence>
<dbReference type="Gene3D" id="3.90.280.10">
    <property type="entry name" value="PEBP-like"/>
    <property type="match status" value="1"/>
</dbReference>
<evidence type="ECO:0000256" key="3">
    <source>
        <dbReference type="ARBA" id="ARBA00022723"/>
    </source>
</evidence>
<dbReference type="SUPFAM" id="SSF49777">
    <property type="entry name" value="PEBP-like"/>
    <property type="match status" value="1"/>
</dbReference>
<keyword evidence="4" id="KW-0677">Repeat</keyword>
<dbReference type="Pfam" id="PF00096">
    <property type="entry name" value="zf-C2H2"/>
    <property type="match status" value="3"/>
</dbReference>
<reference evidence="11 12" key="1">
    <citation type="submission" date="2022-12" db="EMBL/GenBank/DDBJ databases">
        <title>Chromosome-level genome of Tegillarca granosa.</title>
        <authorList>
            <person name="Kim J."/>
        </authorList>
    </citation>
    <scope>NUCLEOTIDE SEQUENCE [LARGE SCALE GENOMIC DNA]</scope>
    <source>
        <strain evidence="11">Teg-2019</strain>
        <tissue evidence="11">Adductor muscle</tissue>
    </source>
</reference>
<evidence type="ECO:0000256" key="1">
    <source>
        <dbReference type="ARBA" id="ARBA00004123"/>
    </source>
</evidence>
<keyword evidence="12" id="KW-1185">Reference proteome</keyword>
<feature type="domain" description="C2H2-type" evidence="10">
    <location>
        <begin position="403"/>
        <end position="430"/>
    </location>
</feature>
<dbReference type="PROSITE" id="PS01220">
    <property type="entry name" value="PBP"/>
    <property type="match status" value="1"/>
</dbReference>
<evidence type="ECO:0000256" key="8">
    <source>
        <dbReference type="PROSITE-ProRule" id="PRU00042"/>
    </source>
</evidence>
<dbReference type="SMART" id="SM00355">
    <property type="entry name" value="ZnF_C2H2"/>
    <property type="match status" value="3"/>
</dbReference>
<comment type="similarity">
    <text evidence="2">Belongs to the phosphatidylethanolamine-binding protein family.</text>
</comment>
<feature type="domain" description="C2H2-type" evidence="10">
    <location>
        <begin position="347"/>
        <end position="374"/>
    </location>
</feature>
<keyword evidence="5 8" id="KW-0863">Zinc-finger</keyword>
<dbReference type="PROSITE" id="PS00028">
    <property type="entry name" value="ZINC_FINGER_C2H2_1"/>
    <property type="match status" value="3"/>
</dbReference>
<dbReference type="PANTHER" id="PTHR16515">
    <property type="entry name" value="PR DOMAIN ZINC FINGER PROTEIN"/>
    <property type="match status" value="1"/>
</dbReference>
<dbReference type="EMBL" id="JARBDR010000141">
    <property type="protein sequence ID" value="KAJ8320574.1"/>
    <property type="molecule type" value="Genomic_DNA"/>
</dbReference>
<feature type="domain" description="C2H2-type" evidence="10">
    <location>
        <begin position="375"/>
        <end position="402"/>
    </location>
</feature>
<gene>
    <name evidence="11" type="ORF">KUTeg_002161</name>
</gene>
<evidence type="ECO:0000256" key="7">
    <source>
        <dbReference type="ARBA" id="ARBA00023242"/>
    </source>
</evidence>
<dbReference type="SUPFAM" id="SSF57667">
    <property type="entry name" value="beta-beta-alpha zinc fingers"/>
    <property type="match status" value="2"/>
</dbReference>
<name>A0ABQ9FTJ3_TEGGR</name>
<evidence type="ECO:0000259" key="10">
    <source>
        <dbReference type="PROSITE" id="PS50157"/>
    </source>
</evidence>
<dbReference type="PROSITE" id="PS50157">
    <property type="entry name" value="ZINC_FINGER_C2H2_2"/>
    <property type="match status" value="3"/>
</dbReference>
<organism evidence="11 12">
    <name type="scientific">Tegillarca granosa</name>
    <name type="common">Malaysian cockle</name>
    <name type="synonym">Anadara granosa</name>
    <dbReference type="NCBI Taxonomy" id="220873"/>
    <lineage>
        <taxon>Eukaryota</taxon>
        <taxon>Metazoa</taxon>
        <taxon>Spiralia</taxon>
        <taxon>Lophotrochozoa</taxon>
        <taxon>Mollusca</taxon>
        <taxon>Bivalvia</taxon>
        <taxon>Autobranchia</taxon>
        <taxon>Pteriomorphia</taxon>
        <taxon>Arcoida</taxon>
        <taxon>Arcoidea</taxon>
        <taxon>Arcidae</taxon>
        <taxon>Tegillarca</taxon>
    </lineage>
</organism>